<keyword evidence="4" id="KW-0378">Hydrolase</keyword>
<dbReference type="Pfam" id="PF01750">
    <property type="entry name" value="HycI"/>
    <property type="match status" value="1"/>
</dbReference>
<dbReference type="InterPro" id="IPR000671">
    <property type="entry name" value="Peptidase_A31"/>
</dbReference>
<name>A0A0U9I9X5_9BACT</name>
<dbReference type="CDD" id="cd00518">
    <property type="entry name" value="H2MP"/>
    <property type="match status" value="1"/>
</dbReference>
<dbReference type="OrthoDB" id="9794619at2"/>
<comment type="similarity">
    <text evidence="1">Belongs to the peptidase A31 family.</text>
</comment>
<dbReference type="GO" id="GO:0008047">
    <property type="term" value="F:enzyme activator activity"/>
    <property type="evidence" value="ECO:0007669"/>
    <property type="project" value="InterPro"/>
</dbReference>
<dbReference type="NCBIfam" id="TIGR00072">
    <property type="entry name" value="hydrog_prot"/>
    <property type="match status" value="1"/>
</dbReference>
<dbReference type="PANTHER" id="PTHR30302">
    <property type="entry name" value="HYDROGENASE 1 MATURATION PROTEASE"/>
    <property type="match status" value="1"/>
</dbReference>
<dbReference type="GO" id="GO:0016485">
    <property type="term" value="P:protein processing"/>
    <property type="evidence" value="ECO:0007669"/>
    <property type="project" value="TreeGrafter"/>
</dbReference>
<dbReference type="STRING" id="86166.TAGGR_11041"/>
<proteinExistence type="inferred from homology"/>
<dbReference type="PRINTS" id="PR00446">
    <property type="entry name" value="HYDRGNUPTAKE"/>
</dbReference>
<gene>
    <name evidence="5" type="ORF">TAGGR_11041</name>
</gene>
<dbReference type="RefSeq" id="WP_059176268.1">
    <property type="nucleotide sequence ID" value="NZ_BCNO01000001.1"/>
</dbReference>
<dbReference type="Gene3D" id="3.40.50.1450">
    <property type="entry name" value="HybD-like"/>
    <property type="match status" value="1"/>
</dbReference>
<dbReference type="Proteomes" id="UP000054976">
    <property type="component" value="Unassembled WGS sequence"/>
</dbReference>
<comment type="caution">
    <text evidence="5">The sequence shown here is derived from an EMBL/GenBank/DDBJ whole genome shotgun (WGS) entry which is preliminary data.</text>
</comment>
<evidence type="ECO:0000256" key="1">
    <source>
        <dbReference type="ARBA" id="ARBA00006814"/>
    </source>
</evidence>
<evidence type="ECO:0000256" key="4">
    <source>
        <dbReference type="ARBA" id="ARBA00022801"/>
    </source>
</evidence>
<protein>
    <submittedName>
        <fullName evidence="5">Hydrogenase maturation protease</fullName>
    </submittedName>
</protein>
<sequence>MKTIIVGIGNPNFKDDGIGLKIVEHFEGIVDTVKLLNIGFNLIDSLLGYERALIVDGVKTGKEPGSIIEFNTDYWGNVYASGTHNLSIFELIRIGKSIYPDEMPKEIKIIGVEVEDVETLTRQLSPSVEAAIPEAVSRIKEYLGIN</sequence>
<keyword evidence="3" id="KW-0064">Aspartyl protease</keyword>
<dbReference type="PANTHER" id="PTHR30302:SF1">
    <property type="entry name" value="HYDROGENASE 2 MATURATION PROTEASE"/>
    <property type="match status" value="1"/>
</dbReference>
<evidence type="ECO:0000256" key="2">
    <source>
        <dbReference type="ARBA" id="ARBA00022670"/>
    </source>
</evidence>
<evidence type="ECO:0000256" key="3">
    <source>
        <dbReference type="ARBA" id="ARBA00022750"/>
    </source>
</evidence>
<evidence type="ECO:0000313" key="5">
    <source>
        <dbReference type="EMBL" id="GAQ94854.1"/>
    </source>
</evidence>
<organism evidence="5 6">
    <name type="scientific">Thermodesulfovibrio aggregans</name>
    <dbReference type="NCBI Taxonomy" id="86166"/>
    <lineage>
        <taxon>Bacteria</taxon>
        <taxon>Pseudomonadati</taxon>
        <taxon>Nitrospirota</taxon>
        <taxon>Thermodesulfovibrionia</taxon>
        <taxon>Thermodesulfovibrionales</taxon>
        <taxon>Thermodesulfovibrionaceae</taxon>
        <taxon>Thermodesulfovibrio</taxon>
    </lineage>
</organism>
<evidence type="ECO:0000313" key="6">
    <source>
        <dbReference type="Proteomes" id="UP000054976"/>
    </source>
</evidence>
<keyword evidence="6" id="KW-1185">Reference proteome</keyword>
<dbReference type="GO" id="GO:0004190">
    <property type="term" value="F:aspartic-type endopeptidase activity"/>
    <property type="evidence" value="ECO:0007669"/>
    <property type="project" value="UniProtKB-KW"/>
</dbReference>
<dbReference type="AlphaFoldDB" id="A0A0U9I9X5"/>
<dbReference type="SUPFAM" id="SSF53163">
    <property type="entry name" value="HybD-like"/>
    <property type="match status" value="1"/>
</dbReference>
<dbReference type="InterPro" id="IPR023430">
    <property type="entry name" value="Pept_HybD-like_dom_sf"/>
</dbReference>
<dbReference type="EMBL" id="BCNO01000001">
    <property type="protein sequence ID" value="GAQ94854.1"/>
    <property type="molecule type" value="Genomic_DNA"/>
</dbReference>
<accession>A0A0U9I9X5</accession>
<reference evidence="6" key="1">
    <citation type="submission" date="2016-01" db="EMBL/GenBank/DDBJ databases">
        <title>Draft genome sequence of Thermodesulfovibrio aggregans strain TGE-P1.</title>
        <authorList>
            <person name="Sekiguchi Y."/>
            <person name="Ohashi A."/>
            <person name="Matsuura N."/>
            <person name="Tourlousse M.D."/>
        </authorList>
    </citation>
    <scope>NUCLEOTIDE SEQUENCE [LARGE SCALE GENOMIC DNA]</scope>
    <source>
        <strain evidence="6">TGE-P1</strain>
    </source>
</reference>
<keyword evidence="2 5" id="KW-0645">Protease</keyword>